<feature type="compositionally biased region" description="Low complexity" evidence="1">
    <location>
        <begin position="50"/>
        <end position="62"/>
    </location>
</feature>
<sequence length="777" mass="84657">MAGLNEPAPSDSLPDWGVPMGQGPLPPLATFDLMSDGPLPPLPAWKEGSAPAARQAAAPLPASTQGWGESLDASPGKTARGDADFWVEGDVIMCACPDCRSPMSVRMWLMIADCWHCGASIELSEEQEREVQRLLQERERKRAAHRAGQAPATPAAARAATGTPSPTPPKASAPTSSKASGKTAEPPARSREKAPPDRTASPTRQPASARTDARRPQPPPPPTARQGGAAPAGERTSPQAPPVADPQRGEAARRRAEQRRRAATGASMSARNRIRRMARGGVLPMLVREFFRNTPAWLVSLVFHTVLLILLALYVFRDAGDPDNTIVLSTSISMPREEGAEILPDKDQEVRFDLPVPPEIDMKNPDTKAVIARADQDARELRIDPASTDPTLPPLQRVKNAIAANAGVGSTYAARDPRVRVEIVKHEGGTTLTEAAVARGLRWMAMHQLEDGRWSLHDFRHVAGCNCRGTGATHNDAAATSLVLLPFLGAGQSHLVGNYRDTVSQGLRWLVDHQDPNTGNLGGPSRDNSGVYAHGQATIVLCEAYAMTGDDKLRHAAEKAIEHILNTQHQDGGWRYYGQAMSTPSDTSVVGWQLMALQSARAAGLVVPPERFEMANRFLDRVGSDDGSRYGYTAGQKPTPTMTAEGLLCRMYLGWKNDRPGLRLGTRWLATEENLPHAEQPNIYYWYYATQTMHHYGGPSWEKWNRRMRDVLVSTQDTRGHAAGSWHFASGDHRSGHSSGGRLYTTALAVCTLEVYYRHLPIFKQLDLKADFLDGED</sequence>
<feature type="region of interest" description="Disordered" evidence="1">
    <location>
        <begin position="139"/>
        <end position="272"/>
    </location>
</feature>
<dbReference type="SUPFAM" id="SSF48239">
    <property type="entry name" value="Terpenoid cyclases/Protein prenyltransferases"/>
    <property type="match status" value="1"/>
</dbReference>
<dbReference type="InterPro" id="IPR008930">
    <property type="entry name" value="Terpenoid_cyclase/PrenylTrfase"/>
</dbReference>
<reference evidence="3 4" key="1">
    <citation type="submission" date="2019-02" db="EMBL/GenBank/DDBJ databases">
        <title>Deep-cultivation of Planctomycetes and their phenomic and genomic characterization uncovers novel biology.</title>
        <authorList>
            <person name="Wiegand S."/>
            <person name="Jogler M."/>
            <person name="Boedeker C."/>
            <person name="Pinto D."/>
            <person name="Vollmers J."/>
            <person name="Rivas-Marin E."/>
            <person name="Kohn T."/>
            <person name="Peeters S.H."/>
            <person name="Heuer A."/>
            <person name="Rast P."/>
            <person name="Oberbeckmann S."/>
            <person name="Bunk B."/>
            <person name="Jeske O."/>
            <person name="Meyerdierks A."/>
            <person name="Storesund J.E."/>
            <person name="Kallscheuer N."/>
            <person name="Luecker S."/>
            <person name="Lage O.M."/>
            <person name="Pohl T."/>
            <person name="Merkel B.J."/>
            <person name="Hornburger P."/>
            <person name="Mueller R.-W."/>
            <person name="Bruemmer F."/>
            <person name="Labrenz M."/>
            <person name="Spormann A.M."/>
            <person name="Op den Camp H."/>
            <person name="Overmann J."/>
            <person name="Amann R."/>
            <person name="Jetten M.S.M."/>
            <person name="Mascher T."/>
            <person name="Medema M.H."/>
            <person name="Devos D.P."/>
            <person name="Kaster A.-K."/>
            <person name="Ovreas L."/>
            <person name="Rohde M."/>
            <person name="Galperin M.Y."/>
            <person name="Jogler C."/>
        </authorList>
    </citation>
    <scope>NUCLEOTIDE SEQUENCE [LARGE SCALE GENOMIC DNA]</scope>
    <source>
        <strain evidence="3 4">Pla85_3_4</strain>
    </source>
</reference>
<gene>
    <name evidence="3" type="ORF">Pla8534_53290</name>
</gene>
<dbReference type="Gene3D" id="1.50.10.20">
    <property type="match status" value="2"/>
</dbReference>
<dbReference type="Proteomes" id="UP000317648">
    <property type="component" value="Chromosome"/>
</dbReference>
<feature type="compositionally biased region" description="Low complexity" evidence="1">
    <location>
        <begin position="172"/>
        <end position="184"/>
    </location>
</feature>
<dbReference type="Pfam" id="PF09492">
    <property type="entry name" value="Pec_lyase"/>
    <property type="match status" value="1"/>
</dbReference>
<evidence type="ECO:0000313" key="4">
    <source>
        <dbReference type="Proteomes" id="UP000317648"/>
    </source>
</evidence>
<dbReference type="AlphaFoldDB" id="A0A518E092"/>
<keyword evidence="2" id="KW-1133">Transmembrane helix</keyword>
<keyword evidence="4" id="KW-1185">Reference proteome</keyword>
<feature type="region of interest" description="Disordered" evidence="1">
    <location>
        <begin position="1"/>
        <end position="77"/>
    </location>
</feature>
<keyword evidence="2" id="KW-0812">Transmembrane</keyword>
<keyword evidence="3" id="KW-0456">Lyase</keyword>
<evidence type="ECO:0000313" key="3">
    <source>
        <dbReference type="EMBL" id="QDU97481.1"/>
    </source>
</evidence>
<feature type="transmembrane region" description="Helical" evidence="2">
    <location>
        <begin position="295"/>
        <end position="316"/>
    </location>
</feature>
<dbReference type="EMBL" id="CP036433">
    <property type="protein sequence ID" value="QDU97481.1"/>
    <property type="molecule type" value="Genomic_DNA"/>
</dbReference>
<evidence type="ECO:0000256" key="1">
    <source>
        <dbReference type="SAM" id="MobiDB-lite"/>
    </source>
</evidence>
<organism evidence="3 4">
    <name type="scientific">Lignipirellula cremea</name>
    <dbReference type="NCBI Taxonomy" id="2528010"/>
    <lineage>
        <taxon>Bacteria</taxon>
        <taxon>Pseudomonadati</taxon>
        <taxon>Planctomycetota</taxon>
        <taxon>Planctomycetia</taxon>
        <taxon>Pirellulales</taxon>
        <taxon>Pirellulaceae</taxon>
        <taxon>Lignipirellula</taxon>
    </lineage>
</organism>
<dbReference type="InterPro" id="IPR012669">
    <property type="entry name" value="Pectate_lyase"/>
</dbReference>
<accession>A0A518E092</accession>
<protein>
    <submittedName>
        <fullName evidence="3">Pectic acid lyase</fullName>
    </submittedName>
</protein>
<dbReference type="GO" id="GO:0016829">
    <property type="term" value="F:lyase activity"/>
    <property type="evidence" value="ECO:0007669"/>
    <property type="project" value="UniProtKB-KW"/>
</dbReference>
<dbReference type="CDD" id="cd00688">
    <property type="entry name" value="ISOPREN_C2_like"/>
    <property type="match status" value="1"/>
</dbReference>
<evidence type="ECO:0000256" key="2">
    <source>
        <dbReference type="SAM" id="Phobius"/>
    </source>
</evidence>
<dbReference type="KEGG" id="lcre:Pla8534_53290"/>
<proteinExistence type="predicted"/>
<keyword evidence="2" id="KW-0472">Membrane</keyword>
<name>A0A518E092_9BACT</name>
<feature type="compositionally biased region" description="Low complexity" evidence="1">
    <location>
        <begin position="146"/>
        <end position="164"/>
    </location>
</feature>